<evidence type="ECO:0000313" key="9">
    <source>
        <dbReference type="Proteomes" id="UP000663855"/>
    </source>
</evidence>
<reference evidence="2" key="1">
    <citation type="submission" date="2021-02" db="EMBL/GenBank/DDBJ databases">
        <authorList>
            <person name="Nowell W R."/>
        </authorList>
    </citation>
    <scope>NUCLEOTIDE SEQUENCE</scope>
</reference>
<dbReference type="Proteomes" id="UP000663824">
    <property type="component" value="Unassembled WGS sequence"/>
</dbReference>
<dbReference type="Proteomes" id="UP000663855">
    <property type="component" value="Unassembled WGS sequence"/>
</dbReference>
<dbReference type="Proteomes" id="UP000663842">
    <property type="component" value="Unassembled WGS sequence"/>
</dbReference>
<feature type="transmembrane region" description="Helical" evidence="1">
    <location>
        <begin position="60"/>
        <end position="82"/>
    </location>
</feature>
<dbReference type="EMBL" id="CAJNRE010014646">
    <property type="protein sequence ID" value="CAF2129545.1"/>
    <property type="molecule type" value="Genomic_DNA"/>
</dbReference>
<dbReference type="EMBL" id="CAJNOV010019089">
    <property type="protein sequence ID" value="CAF1627444.1"/>
    <property type="molecule type" value="Genomic_DNA"/>
</dbReference>
<keyword evidence="1" id="KW-0812">Transmembrane</keyword>
<proteinExistence type="predicted"/>
<keyword evidence="1" id="KW-0472">Membrane</keyword>
<gene>
    <name evidence="2" type="ORF">CJN711_LOCUS38888</name>
    <name evidence="4" type="ORF">MBJ925_LOCUS27353</name>
    <name evidence="7" type="ORF">OVN521_LOCUS28041</name>
    <name evidence="8" type="ORF">SMN809_LOCUS34291</name>
    <name evidence="6" type="ORF">UXM345_LOCUS13908</name>
    <name evidence="5" type="ORF">WKI299_LOCUS28233</name>
    <name evidence="3" type="ORF">XDN619_LOCUS24015</name>
</gene>
<evidence type="ECO:0000313" key="3">
    <source>
        <dbReference type="EMBL" id="CAF2127045.1"/>
    </source>
</evidence>
<protein>
    <submittedName>
        <fullName evidence="2">Uncharacterized protein</fullName>
    </submittedName>
</protein>
<evidence type="ECO:0000313" key="10">
    <source>
        <dbReference type="Proteomes" id="UP000663866"/>
    </source>
</evidence>
<dbReference type="EMBL" id="CAJOBI010078255">
    <property type="protein sequence ID" value="CAF4486968.1"/>
    <property type="molecule type" value="Genomic_DNA"/>
</dbReference>
<dbReference type="EMBL" id="CAJOBG010007998">
    <property type="protein sequence ID" value="CAF4232250.1"/>
    <property type="molecule type" value="Genomic_DNA"/>
</dbReference>
<dbReference type="Proteomes" id="UP000663856">
    <property type="component" value="Unassembled WGS sequence"/>
</dbReference>
<evidence type="ECO:0000313" key="6">
    <source>
        <dbReference type="EMBL" id="CAF3960890.1"/>
    </source>
</evidence>
<comment type="caution">
    <text evidence="2">The sequence shown here is derived from an EMBL/GenBank/DDBJ whole genome shotgun (WGS) entry which is preliminary data.</text>
</comment>
<evidence type="ECO:0000256" key="1">
    <source>
        <dbReference type="SAM" id="Phobius"/>
    </source>
</evidence>
<name>A0A816CSI5_9BILA</name>
<evidence type="ECO:0000313" key="5">
    <source>
        <dbReference type="EMBL" id="CAF2140294.1"/>
    </source>
</evidence>
<keyword evidence="10" id="KW-1185">Reference proteome</keyword>
<dbReference type="Proteomes" id="UP000676336">
    <property type="component" value="Unassembled WGS sequence"/>
</dbReference>
<organism evidence="2 9">
    <name type="scientific">Rotaria magnacalcarata</name>
    <dbReference type="NCBI Taxonomy" id="392030"/>
    <lineage>
        <taxon>Eukaryota</taxon>
        <taxon>Metazoa</taxon>
        <taxon>Spiralia</taxon>
        <taxon>Gnathifera</taxon>
        <taxon>Rotifera</taxon>
        <taxon>Eurotatoria</taxon>
        <taxon>Bdelloidea</taxon>
        <taxon>Philodinida</taxon>
        <taxon>Philodinidae</taxon>
        <taxon>Rotaria</taxon>
    </lineage>
</organism>
<accession>A0A816CSI5</accession>
<dbReference type="Proteomes" id="UP000663866">
    <property type="component" value="Unassembled WGS sequence"/>
</dbReference>
<dbReference type="Proteomes" id="UP000663887">
    <property type="component" value="Unassembled WGS sequence"/>
</dbReference>
<keyword evidence="1" id="KW-1133">Transmembrane helix</keyword>
<evidence type="ECO:0000313" key="7">
    <source>
        <dbReference type="EMBL" id="CAF4232250.1"/>
    </source>
</evidence>
<evidence type="ECO:0000313" key="8">
    <source>
        <dbReference type="EMBL" id="CAF4486968.1"/>
    </source>
</evidence>
<dbReference type="EMBL" id="CAJNRG010010841">
    <property type="protein sequence ID" value="CAF2127045.1"/>
    <property type="molecule type" value="Genomic_DNA"/>
</dbReference>
<dbReference type="EMBL" id="CAJOBF010001537">
    <property type="protein sequence ID" value="CAF3960890.1"/>
    <property type="molecule type" value="Genomic_DNA"/>
</dbReference>
<evidence type="ECO:0000313" key="2">
    <source>
        <dbReference type="EMBL" id="CAF1627444.1"/>
    </source>
</evidence>
<dbReference type="EMBL" id="CAJNRF010012338">
    <property type="protein sequence ID" value="CAF2140294.1"/>
    <property type="molecule type" value="Genomic_DNA"/>
</dbReference>
<dbReference type="AlphaFoldDB" id="A0A816CSI5"/>
<sequence>MVTRHPSNAHELRNMASSLIGSVKSGLKTKSNRILPSSSILGEKLQRNTVKRKLFHLRTWYLFCGAGWVVILLSSLAAIGVFSQIRTMASTSITSSMLSTTITTITTTITTATASTSTLTKTTTTTTATSN</sequence>
<evidence type="ECO:0000313" key="4">
    <source>
        <dbReference type="EMBL" id="CAF2129545.1"/>
    </source>
</evidence>